<protein>
    <recommendedName>
        <fullName evidence="4">Extracellular matrix-binding ebh</fullName>
    </recommendedName>
</protein>
<name>A0A2H6KJQ0_9APIC</name>
<feature type="coiled-coil region" evidence="1">
    <location>
        <begin position="491"/>
        <end position="518"/>
    </location>
</feature>
<evidence type="ECO:0000256" key="1">
    <source>
        <dbReference type="SAM" id="Coils"/>
    </source>
</evidence>
<dbReference type="EMBL" id="BDSA01000023">
    <property type="protein sequence ID" value="GBE63224.1"/>
    <property type="molecule type" value="Genomic_DNA"/>
</dbReference>
<dbReference type="AlphaFoldDB" id="A0A2H6KJQ0"/>
<reference evidence="2 3" key="1">
    <citation type="journal article" date="2017" name="BMC Genomics">
        <title>Whole-genome assembly of Babesia ovata and comparative genomics between closely related pathogens.</title>
        <authorList>
            <person name="Yamagishi J."/>
            <person name="Asada M."/>
            <person name="Hakimi H."/>
            <person name="Tanaka T.Q."/>
            <person name="Sugimoto C."/>
            <person name="Kawazu S."/>
        </authorList>
    </citation>
    <scope>NUCLEOTIDE SEQUENCE [LARGE SCALE GENOMIC DNA]</scope>
    <source>
        <strain evidence="2 3">Miyake</strain>
    </source>
</reference>
<evidence type="ECO:0008006" key="4">
    <source>
        <dbReference type="Google" id="ProtNLM"/>
    </source>
</evidence>
<dbReference type="VEuPathDB" id="PiroplasmaDB:BOVATA_047170"/>
<comment type="caution">
    <text evidence="2">The sequence shown here is derived from an EMBL/GenBank/DDBJ whole genome shotgun (WGS) entry which is preliminary data.</text>
</comment>
<proteinExistence type="predicted"/>
<sequence length="1149" mass="126346">MHTMSLSDQLNNVLVPKATECSNAALGVDLANSQLDDILSNKLTLSVELVTQAVETFQSSCDDRQVKQWADNVDKALLQQKEKINKAVETESRRVHERLENGRKAIEQSLENLINEKQKHIKAIKQAAQDAKEDVAELLGDSSQNFKAHYIDVITSKFDGLQQKAAALKASKPGAGIDENSKCQLEREVDAIERAVEKLEKLYQEKLVDVKKKVDKAVGLTDNEPGSVLAALTALDDSVKKDLRTLRESIKGQLETLGERVWSGIMKSAGEAKDPWTQIKSGSTFEYAGVKTLGESLNEDKLKNVFGTLPDKLSQLSAGQTKSNNSIFAGTLENLLKRLDEAQNGKLPHGGSIDKPTFEELQTSLKRAVSHAVDKVLKDVVGEDDINGKTDRVNKPFDPVFMNEYNEQTKNGNGGDGVLRGLIKGIATKFGNGFKNSGDHTEIDLATLDGYNTQRSGSGDGTKTTYYRVMQKLSESINDLENLPTAIDNAKGESARKMEKLKQEFQTLQSDVINIERVVITANQQLSEYISSVGVALTTAHQQATQAVKALESTVTRTVSSAFSTLTAQVHSLFAKQKQAELTQLHTVVTAQLREINEIIRLDSINGLKGLLTRLNEGFDETLQITTLEDDTKLDGLASKAKLFLQVLLNYIEEQVKTQRANQKAGQSPTLEPNEQSDQVAKIRDDIITLLQPLTHFNKTSSGHLAALKQSLGNLVPDKFDGNNNKLLDLINDGVGGFVKQLEYGYVSAYSEHTIIWERYPTPKSGSKFTDDAMSCANVLLSIISMLYAYLNNIRLQCDDKCKSDGINLNSELGIYLDSCGYSVASDEDSQNGWLNNKNDFTGANVSNKLKDNSILTALPGIHDIFKCYMRVCHLIIPPKQRYPCSVRDMLAWLGGLPYRSVYEKIQDHCEAAYKAEEDGGLKYCISSIPNALRLVCYKSNSLLTGIQGHGHGAPNADYPYACKFFDNSRGFNYPSDIPSLFDTLADICRRLLCSLYFLSSQCKFTTSQGNGWADCQYGRTIASANWQCKDHPRGKANEQPNGQPNSEVNCQPTSPLQSYLSDCLTGFLPHMLTSVGCKSVCSTCKNASPGQPCITPMGFWDLTTAASKSGRGFAFTVASEVAANIVTTRAVDASRNSFLFLQVNAYVE</sequence>
<evidence type="ECO:0000313" key="3">
    <source>
        <dbReference type="Proteomes" id="UP000236319"/>
    </source>
</evidence>
<gene>
    <name evidence="2" type="ORF">BOVATA_047170</name>
</gene>
<organism evidence="2 3">
    <name type="scientific">Babesia ovata</name>
    <dbReference type="NCBI Taxonomy" id="189622"/>
    <lineage>
        <taxon>Eukaryota</taxon>
        <taxon>Sar</taxon>
        <taxon>Alveolata</taxon>
        <taxon>Apicomplexa</taxon>
        <taxon>Aconoidasida</taxon>
        <taxon>Piroplasmida</taxon>
        <taxon>Babesiidae</taxon>
        <taxon>Babesia</taxon>
    </lineage>
</organism>
<feature type="coiled-coil region" evidence="1">
    <location>
        <begin position="182"/>
        <end position="209"/>
    </location>
</feature>
<evidence type="ECO:0000313" key="2">
    <source>
        <dbReference type="EMBL" id="GBE63224.1"/>
    </source>
</evidence>
<feature type="coiled-coil region" evidence="1">
    <location>
        <begin position="96"/>
        <end position="141"/>
    </location>
</feature>
<keyword evidence="1" id="KW-0175">Coiled coil</keyword>
<dbReference type="RefSeq" id="XP_028869467.1">
    <property type="nucleotide sequence ID" value="XM_029013634.1"/>
</dbReference>
<dbReference type="Proteomes" id="UP000236319">
    <property type="component" value="Unassembled WGS sequence"/>
</dbReference>
<keyword evidence="3" id="KW-1185">Reference proteome</keyword>
<accession>A0A2H6KJQ0</accession>
<dbReference type="OrthoDB" id="2441647at2759"/>
<dbReference type="GeneID" id="39876994"/>